<dbReference type="Pfam" id="PF00023">
    <property type="entry name" value="Ank"/>
    <property type="match status" value="1"/>
</dbReference>
<dbReference type="SMART" id="SM00028">
    <property type="entry name" value="TPR"/>
    <property type="match status" value="3"/>
</dbReference>
<keyword evidence="6" id="KW-1185">Reference proteome</keyword>
<dbReference type="InterPro" id="IPR036770">
    <property type="entry name" value="Ankyrin_rpt-contain_sf"/>
</dbReference>
<dbReference type="PROSITE" id="PS50088">
    <property type="entry name" value="ANK_REPEAT"/>
    <property type="match status" value="4"/>
</dbReference>
<evidence type="ECO:0000256" key="3">
    <source>
        <dbReference type="PROSITE-ProRule" id="PRU00023"/>
    </source>
</evidence>
<dbReference type="InterPro" id="IPR011990">
    <property type="entry name" value="TPR-like_helical_dom_sf"/>
</dbReference>
<name>A0AAD8W6P3_LOLMU</name>
<keyword evidence="2 4" id="KW-0802">TPR repeat</keyword>
<dbReference type="AlphaFoldDB" id="A0AAD8W6P3"/>
<evidence type="ECO:0000256" key="4">
    <source>
        <dbReference type="PROSITE-ProRule" id="PRU00339"/>
    </source>
</evidence>
<dbReference type="PRINTS" id="PR01415">
    <property type="entry name" value="ANKYRIN"/>
</dbReference>
<dbReference type="SMART" id="SM00248">
    <property type="entry name" value="ANK"/>
    <property type="match status" value="7"/>
</dbReference>
<dbReference type="SUPFAM" id="SSF48403">
    <property type="entry name" value="Ankyrin repeat"/>
    <property type="match status" value="1"/>
</dbReference>
<dbReference type="Gene3D" id="1.25.40.10">
    <property type="entry name" value="Tetratricopeptide repeat domain"/>
    <property type="match status" value="1"/>
</dbReference>
<evidence type="ECO:0000313" key="5">
    <source>
        <dbReference type="EMBL" id="KAK1645258.1"/>
    </source>
</evidence>
<evidence type="ECO:0000256" key="2">
    <source>
        <dbReference type="ARBA" id="ARBA00022803"/>
    </source>
</evidence>
<dbReference type="InterPro" id="IPR051616">
    <property type="entry name" value="Cul2-RING_E3_ligase_SR"/>
</dbReference>
<protein>
    <submittedName>
        <fullName evidence="5">Uncharacterized protein</fullName>
    </submittedName>
</protein>
<proteinExistence type="predicted"/>
<comment type="caution">
    <text evidence="5">The sequence shown here is derived from an EMBL/GenBank/DDBJ whole genome shotgun (WGS) entry which is preliminary data.</text>
</comment>
<feature type="repeat" description="ANK" evidence="3">
    <location>
        <begin position="102"/>
        <end position="134"/>
    </location>
</feature>
<feature type="repeat" description="ANK" evidence="3">
    <location>
        <begin position="135"/>
        <end position="167"/>
    </location>
</feature>
<dbReference type="PANTHER" id="PTHR46224:SF36">
    <property type="entry name" value="OS03G0680600 PROTEIN"/>
    <property type="match status" value="1"/>
</dbReference>
<dbReference type="InterPro" id="IPR019734">
    <property type="entry name" value="TPR_rpt"/>
</dbReference>
<feature type="repeat" description="ANK" evidence="3">
    <location>
        <begin position="239"/>
        <end position="271"/>
    </location>
</feature>
<dbReference type="Gene3D" id="1.25.40.20">
    <property type="entry name" value="Ankyrin repeat-containing domain"/>
    <property type="match status" value="3"/>
</dbReference>
<accession>A0AAD8W6P3</accession>
<dbReference type="EMBL" id="JAUUTY010000004">
    <property type="protein sequence ID" value="KAK1645258.1"/>
    <property type="molecule type" value="Genomic_DNA"/>
</dbReference>
<dbReference type="Pfam" id="PF07719">
    <property type="entry name" value="TPR_2"/>
    <property type="match status" value="1"/>
</dbReference>
<dbReference type="InterPro" id="IPR002110">
    <property type="entry name" value="Ankyrin_rpt"/>
</dbReference>
<dbReference type="PROSITE" id="PS50297">
    <property type="entry name" value="ANK_REP_REGION"/>
    <property type="match status" value="4"/>
</dbReference>
<reference evidence="5" key="1">
    <citation type="submission" date="2023-07" db="EMBL/GenBank/DDBJ databases">
        <title>A chromosome-level genome assembly of Lolium multiflorum.</title>
        <authorList>
            <person name="Chen Y."/>
            <person name="Copetti D."/>
            <person name="Kolliker R."/>
            <person name="Studer B."/>
        </authorList>
    </citation>
    <scope>NUCLEOTIDE SEQUENCE</scope>
    <source>
        <strain evidence="5">02402/16</strain>
        <tissue evidence="5">Leaf</tissue>
    </source>
</reference>
<dbReference type="PROSITE" id="PS50005">
    <property type="entry name" value="TPR"/>
    <property type="match status" value="1"/>
</dbReference>
<evidence type="ECO:0000313" key="6">
    <source>
        <dbReference type="Proteomes" id="UP001231189"/>
    </source>
</evidence>
<keyword evidence="1" id="KW-0677">Repeat</keyword>
<keyword evidence="3" id="KW-0040">ANK repeat</keyword>
<dbReference type="Pfam" id="PF12796">
    <property type="entry name" value="Ank_2"/>
    <property type="match status" value="2"/>
</dbReference>
<feature type="repeat" description="TPR" evidence="4">
    <location>
        <begin position="399"/>
        <end position="432"/>
    </location>
</feature>
<dbReference type="Proteomes" id="UP001231189">
    <property type="component" value="Unassembled WGS sequence"/>
</dbReference>
<evidence type="ECO:0000256" key="1">
    <source>
        <dbReference type="ARBA" id="ARBA00022737"/>
    </source>
</evidence>
<dbReference type="SUPFAM" id="SSF48452">
    <property type="entry name" value="TPR-like"/>
    <property type="match status" value="1"/>
</dbReference>
<sequence>MDNSDFSVRLSAERYLRSALPYGGLPGKDSPQMAFFDAASEGDLPRLRELASGRDAEGKAWLADVCLAGGGPFQTAARLGKLDAVKCMVEELGFDVDAGSQQGITALVAATMDERMEVMRYLLDHGADPNKQYSAGFAALHCAATKGRAEAAKLLLSSGASVDIASCDGTPLHFAAARGKIGVMKVLLEHHADPNKVSEIGGTPLSEALCATDKGLPESISLKCVKLLVEAGADVNPTKTVTPLVIAATYGLIDCVKYLLKAGADPNIPRSCCGTKPIQLAAISGSRKLVELLFPLTSPIRSLPNWTVEDIMAHADSRPSKPTVKPVKNTKLQLKSHGEEAVKRKDYHGASMFYTEAIELDPSDATLYSNRSLCHLEMSKAEKALHDANTCIRLRPEWIKGYYRKGAALMLLKDYKKACDAFMAGLQLDPGSAEMEKAFRGAVEAMKADHFARKGFKPSVNWQWDKILFPGNGSHTASHSEAVLFALLGMVKQLTSIVPWI</sequence>
<organism evidence="5 6">
    <name type="scientific">Lolium multiflorum</name>
    <name type="common">Italian ryegrass</name>
    <name type="synonym">Lolium perenne subsp. multiflorum</name>
    <dbReference type="NCBI Taxonomy" id="4521"/>
    <lineage>
        <taxon>Eukaryota</taxon>
        <taxon>Viridiplantae</taxon>
        <taxon>Streptophyta</taxon>
        <taxon>Embryophyta</taxon>
        <taxon>Tracheophyta</taxon>
        <taxon>Spermatophyta</taxon>
        <taxon>Magnoliopsida</taxon>
        <taxon>Liliopsida</taxon>
        <taxon>Poales</taxon>
        <taxon>Poaceae</taxon>
        <taxon>BOP clade</taxon>
        <taxon>Pooideae</taxon>
        <taxon>Poodae</taxon>
        <taxon>Poeae</taxon>
        <taxon>Poeae Chloroplast Group 2 (Poeae type)</taxon>
        <taxon>Loliodinae</taxon>
        <taxon>Loliinae</taxon>
        <taxon>Lolium</taxon>
    </lineage>
</organism>
<gene>
    <name evidence="5" type="ORF">QYE76_063063</name>
</gene>
<dbReference type="InterPro" id="IPR013105">
    <property type="entry name" value="TPR_2"/>
</dbReference>
<feature type="repeat" description="ANK" evidence="3">
    <location>
        <begin position="167"/>
        <end position="199"/>
    </location>
</feature>
<dbReference type="PANTHER" id="PTHR46224">
    <property type="entry name" value="ANKYRIN REPEAT FAMILY PROTEIN"/>
    <property type="match status" value="1"/>
</dbReference>